<comment type="similarity">
    <text evidence="2 8 13">Belongs to the glutamyl-tRNA reductase family.</text>
</comment>
<evidence type="ECO:0000256" key="1">
    <source>
        <dbReference type="ARBA" id="ARBA00005059"/>
    </source>
</evidence>
<dbReference type="InterPro" id="IPR015896">
    <property type="entry name" value="4pyrrol_synth_GluRdtase_dimer"/>
</dbReference>
<evidence type="ECO:0000256" key="4">
    <source>
        <dbReference type="ARBA" id="ARBA00022857"/>
    </source>
</evidence>
<feature type="binding site" evidence="8 10">
    <location>
        <position position="126"/>
    </location>
    <ligand>
        <name>substrate</name>
    </ligand>
</feature>
<evidence type="ECO:0000256" key="3">
    <source>
        <dbReference type="ARBA" id="ARBA00012970"/>
    </source>
</evidence>
<dbReference type="InterPro" id="IPR036343">
    <property type="entry name" value="GluRdtase_N_sf"/>
</dbReference>
<evidence type="ECO:0000256" key="9">
    <source>
        <dbReference type="PIRSR" id="PIRSR000445-1"/>
    </source>
</evidence>
<feature type="binding site" evidence="8 10">
    <location>
        <begin position="120"/>
        <end position="122"/>
    </location>
    <ligand>
        <name>substrate</name>
    </ligand>
</feature>
<keyword evidence="19" id="KW-1185">Reference proteome</keyword>
<evidence type="ECO:0000313" key="18">
    <source>
        <dbReference type="EMBL" id="RDD60989.1"/>
    </source>
</evidence>
<keyword evidence="6 8" id="KW-0627">Porphyrin biosynthesis</keyword>
<dbReference type="Gene3D" id="3.40.50.720">
    <property type="entry name" value="NAD(P)-binding Rossmann-like Domain"/>
    <property type="match status" value="1"/>
</dbReference>
<feature type="domain" description="Quinate/shikimate 5-dehydrogenase/glutamyl-tRNA reductase" evidence="16">
    <location>
        <begin position="178"/>
        <end position="312"/>
    </location>
</feature>
<organism evidence="18 19">
    <name type="scientific">Ferruginivarius sediminum</name>
    <dbReference type="NCBI Taxonomy" id="2661937"/>
    <lineage>
        <taxon>Bacteria</taxon>
        <taxon>Pseudomonadati</taxon>
        <taxon>Pseudomonadota</taxon>
        <taxon>Alphaproteobacteria</taxon>
        <taxon>Rhodospirillales</taxon>
        <taxon>Rhodospirillaceae</taxon>
        <taxon>Ferruginivarius</taxon>
    </lineage>
</organism>
<dbReference type="Pfam" id="PF00745">
    <property type="entry name" value="GlutR_dimer"/>
    <property type="match status" value="1"/>
</dbReference>
<dbReference type="SUPFAM" id="SSF69742">
    <property type="entry name" value="Glutamyl tRNA-reductase catalytic, N-terminal domain"/>
    <property type="match status" value="1"/>
</dbReference>
<dbReference type="InterPro" id="IPR006151">
    <property type="entry name" value="Shikm_DH/Glu-tRNA_Rdtase"/>
</dbReference>
<evidence type="ECO:0000256" key="11">
    <source>
        <dbReference type="PIRSR" id="PIRSR000445-3"/>
    </source>
</evidence>
<feature type="compositionally biased region" description="Basic and acidic residues" evidence="14">
    <location>
        <begin position="422"/>
        <end position="440"/>
    </location>
</feature>
<dbReference type="SUPFAM" id="SSF51735">
    <property type="entry name" value="NAD(P)-binding Rossmann-fold domains"/>
    <property type="match status" value="1"/>
</dbReference>
<comment type="domain">
    <text evidence="8">Possesses an unusual extended V-shaped dimeric structure with each monomer consisting of three distinct domains arranged along a curved 'spinal' alpha-helix. The N-terminal catalytic domain specifically recognizes the glutamate moiety of the substrate. The second domain is the NADPH-binding domain, and the third C-terminal domain is responsible for dimerization.</text>
</comment>
<evidence type="ECO:0000256" key="5">
    <source>
        <dbReference type="ARBA" id="ARBA00023002"/>
    </source>
</evidence>
<dbReference type="AlphaFoldDB" id="A0A369T6P0"/>
<gene>
    <name evidence="8" type="primary">hemA</name>
    <name evidence="18" type="ORF">DRB17_15495</name>
</gene>
<feature type="binding site" evidence="8 11">
    <location>
        <begin position="195"/>
        <end position="200"/>
    </location>
    <ligand>
        <name>NADP(+)</name>
        <dbReference type="ChEBI" id="CHEBI:58349"/>
    </ligand>
</feature>
<feature type="domain" description="Tetrapyrrole biosynthesis glutamyl-tRNA reductase dimerisation" evidence="15">
    <location>
        <begin position="327"/>
        <end position="416"/>
    </location>
</feature>
<evidence type="ECO:0000256" key="8">
    <source>
        <dbReference type="HAMAP-Rule" id="MF_00087"/>
    </source>
</evidence>
<dbReference type="RefSeq" id="WP_114583128.1">
    <property type="nucleotide sequence ID" value="NZ_QPMH01000017.1"/>
</dbReference>
<dbReference type="HAMAP" id="MF_00087">
    <property type="entry name" value="Glu_tRNA_reductase"/>
    <property type="match status" value="1"/>
</dbReference>
<dbReference type="Pfam" id="PF01488">
    <property type="entry name" value="Shikimate_DH"/>
    <property type="match status" value="1"/>
</dbReference>
<dbReference type="Gene3D" id="3.30.460.30">
    <property type="entry name" value="Glutamyl-tRNA reductase, N-terminal domain"/>
    <property type="match status" value="1"/>
</dbReference>
<dbReference type="EMBL" id="QPMH01000017">
    <property type="protein sequence ID" value="RDD60989.1"/>
    <property type="molecule type" value="Genomic_DNA"/>
</dbReference>
<feature type="domain" description="Glutamyl-tRNA reductase N-terminal" evidence="17">
    <location>
        <begin position="13"/>
        <end position="162"/>
    </location>
</feature>
<evidence type="ECO:0000256" key="14">
    <source>
        <dbReference type="SAM" id="MobiDB-lite"/>
    </source>
</evidence>
<comment type="caution">
    <text evidence="18">The sequence shown here is derived from an EMBL/GenBank/DDBJ whole genome shotgun (WGS) entry which is preliminary data.</text>
</comment>
<protein>
    <recommendedName>
        <fullName evidence="3 8">Glutamyl-tRNA reductase</fullName>
        <shortName evidence="8">GluTR</shortName>
        <ecNumber evidence="3 8">1.2.1.70</ecNumber>
    </recommendedName>
</protein>
<dbReference type="InterPro" id="IPR015895">
    <property type="entry name" value="4pyrrol_synth_GluRdtase_N"/>
</dbReference>
<dbReference type="SUPFAM" id="SSF69075">
    <property type="entry name" value="Glutamyl tRNA-reductase dimerization domain"/>
    <property type="match status" value="1"/>
</dbReference>
<comment type="function">
    <text evidence="8">Catalyzes the NADPH-dependent reduction of glutamyl-tRNA(Glu) to glutamate 1-semialdehyde (GSA).</text>
</comment>
<dbReference type="GO" id="GO:0050661">
    <property type="term" value="F:NADP binding"/>
    <property type="evidence" value="ECO:0007669"/>
    <property type="project" value="InterPro"/>
</dbReference>
<name>A0A369T6P0_9PROT</name>
<dbReference type="InterPro" id="IPR036453">
    <property type="entry name" value="GluRdtase_dimer_dom_sf"/>
</dbReference>
<dbReference type="InterPro" id="IPR000343">
    <property type="entry name" value="4pyrrol_synth_GluRdtase"/>
</dbReference>
<dbReference type="NCBIfam" id="TIGR01035">
    <property type="entry name" value="hemA"/>
    <property type="match status" value="1"/>
</dbReference>
<feature type="binding site" evidence="8 10">
    <location>
        <begin position="55"/>
        <end position="58"/>
    </location>
    <ligand>
        <name>substrate</name>
    </ligand>
</feature>
<dbReference type="GO" id="GO:0008883">
    <property type="term" value="F:glutamyl-tRNA reductase activity"/>
    <property type="evidence" value="ECO:0007669"/>
    <property type="project" value="UniProtKB-UniRule"/>
</dbReference>
<evidence type="ECO:0000313" key="19">
    <source>
        <dbReference type="Proteomes" id="UP000253941"/>
    </source>
</evidence>
<dbReference type="InterPro" id="IPR036291">
    <property type="entry name" value="NAD(P)-bd_dom_sf"/>
</dbReference>
<dbReference type="PANTHER" id="PTHR43013:SF1">
    <property type="entry name" value="GLUTAMYL-TRNA REDUCTASE"/>
    <property type="match status" value="1"/>
</dbReference>
<accession>A0A369T6P0</accession>
<evidence type="ECO:0000259" key="15">
    <source>
        <dbReference type="Pfam" id="PF00745"/>
    </source>
</evidence>
<comment type="miscellaneous">
    <text evidence="8">During catalysis, the active site Cys acts as a nucleophile attacking the alpha-carbonyl group of tRNA-bound glutamate with the formation of a thioester intermediate between enzyme and glutamate, and the concomitant release of tRNA(Glu). The thioester intermediate is finally reduced by direct hydride transfer from NADPH, to form the product GSA.</text>
</comment>
<dbReference type="Proteomes" id="UP000253941">
    <property type="component" value="Unassembled WGS sequence"/>
</dbReference>
<feature type="active site" description="Nucleophile" evidence="8 9">
    <location>
        <position position="56"/>
    </location>
</feature>
<feature type="site" description="Important for activity" evidence="8 12">
    <location>
        <position position="105"/>
    </location>
</feature>
<evidence type="ECO:0000256" key="12">
    <source>
        <dbReference type="PIRSR" id="PIRSR000445-4"/>
    </source>
</evidence>
<evidence type="ECO:0000256" key="2">
    <source>
        <dbReference type="ARBA" id="ARBA00005916"/>
    </source>
</evidence>
<feature type="binding site" evidence="8 10">
    <location>
        <position position="115"/>
    </location>
    <ligand>
        <name>substrate</name>
    </ligand>
</feature>
<dbReference type="PANTHER" id="PTHR43013">
    <property type="entry name" value="GLUTAMYL-TRNA REDUCTASE"/>
    <property type="match status" value="1"/>
</dbReference>
<keyword evidence="4 8" id="KW-0521">NADP</keyword>
<evidence type="ECO:0000259" key="16">
    <source>
        <dbReference type="Pfam" id="PF01488"/>
    </source>
</evidence>
<evidence type="ECO:0000256" key="6">
    <source>
        <dbReference type="ARBA" id="ARBA00023244"/>
    </source>
</evidence>
<comment type="subunit">
    <text evidence="8">Homodimer.</text>
</comment>
<comment type="pathway">
    <text evidence="1 8 13">Porphyrin-containing compound metabolism; protoporphyrin-IX biosynthesis; 5-aminolevulinate from L-glutamyl-tRNA(Glu): step 1/2.</text>
</comment>
<dbReference type="EC" id="1.2.1.70" evidence="3 8"/>
<dbReference type="PIRSF" id="PIRSF000445">
    <property type="entry name" value="4pyrrol_synth_GluRdtase"/>
    <property type="match status" value="1"/>
</dbReference>
<evidence type="ECO:0000256" key="13">
    <source>
        <dbReference type="RuleBase" id="RU000584"/>
    </source>
</evidence>
<comment type="catalytic activity">
    <reaction evidence="7 8 13">
        <text>(S)-4-amino-5-oxopentanoate + tRNA(Glu) + NADP(+) = L-glutamyl-tRNA(Glu) + NADPH + H(+)</text>
        <dbReference type="Rhea" id="RHEA:12344"/>
        <dbReference type="Rhea" id="RHEA-COMP:9663"/>
        <dbReference type="Rhea" id="RHEA-COMP:9680"/>
        <dbReference type="ChEBI" id="CHEBI:15378"/>
        <dbReference type="ChEBI" id="CHEBI:57501"/>
        <dbReference type="ChEBI" id="CHEBI:57783"/>
        <dbReference type="ChEBI" id="CHEBI:58349"/>
        <dbReference type="ChEBI" id="CHEBI:78442"/>
        <dbReference type="ChEBI" id="CHEBI:78520"/>
        <dbReference type="EC" id="1.2.1.70"/>
    </reaction>
</comment>
<evidence type="ECO:0000256" key="10">
    <source>
        <dbReference type="PIRSR" id="PIRSR000445-2"/>
    </source>
</evidence>
<dbReference type="GO" id="GO:0019353">
    <property type="term" value="P:protoporphyrinogen IX biosynthetic process from glutamate"/>
    <property type="evidence" value="ECO:0007669"/>
    <property type="project" value="TreeGrafter"/>
</dbReference>
<dbReference type="Pfam" id="PF05201">
    <property type="entry name" value="GlutR_N"/>
    <property type="match status" value="1"/>
</dbReference>
<evidence type="ECO:0000259" key="17">
    <source>
        <dbReference type="Pfam" id="PF05201"/>
    </source>
</evidence>
<feature type="region of interest" description="Disordered" evidence="14">
    <location>
        <begin position="414"/>
        <end position="440"/>
    </location>
</feature>
<keyword evidence="5 8" id="KW-0560">Oxidoreductase</keyword>
<proteinExistence type="inferred from homology"/>
<reference evidence="18 19" key="1">
    <citation type="submission" date="2018-07" db="EMBL/GenBank/DDBJ databases">
        <title>Venubactetium sediminum gen. nov., sp. nov., isolated from a marine solar saltern.</title>
        <authorList>
            <person name="Wang S."/>
        </authorList>
    </citation>
    <scope>NUCLEOTIDE SEQUENCE [LARGE SCALE GENOMIC DNA]</scope>
    <source>
        <strain evidence="18 19">WD2A32</strain>
    </source>
</reference>
<evidence type="ECO:0000256" key="7">
    <source>
        <dbReference type="ARBA" id="ARBA00047464"/>
    </source>
</evidence>
<sequence length="440" mass="47511">MAAADAAGNLLVVGLNYRAAPPSARERLFSDEPDYAQLLADVRAAGLQQAAVIATCERVEIAALTAEPSAAEITMSELLARWADAETETLAPMLSIARGQAGLRHLFAVAAALDSQIVGEPQVFGQFRESHRAARAAGLLGRELDAVLQQACTVARRVRSETALAEHPVSIAAAAVKVARQVHGDLRRAKALLLGLGEMGEIMAGQLREAAIAGLTLTHPVHRRAEAMARRAEADLRPWPELAAAIAEADIVVACLGQGHYTLTAREVSLALKRRRQRPMFIMDAAVPGDVEPAVEDLEPAFVYDLGDLERVAQEGRARREAAALAAWRIVDEELDAFQSRQSQRDAAPTLAAFSERLETLRAEILASGKLDAEAATHQLIRRLLHEPSRVLRSAATTDEAELAELERSLQRLFRLGTDGQGEGKEDRRNGNGGKREEET</sequence>
<dbReference type="FunFam" id="3.30.460.30:FF:000001">
    <property type="entry name" value="Glutamyl-tRNA reductase"/>
    <property type="match status" value="1"/>
</dbReference>
<dbReference type="UniPathway" id="UPA00251">
    <property type="reaction ID" value="UER00316"/>
</dbReference>